<name>A0ABW6VE36_MICFU</name>
<dbReference type="EMBL" id="JBIAXI010000024">
    <property type="protein sequence ID" value="MFF4777604.1"/>
    <property type="molecule type" value="Genomic_DNA"/>
</dbReference>
<gene>
    <name evidence="1" type="ORF">ACFY05_32575</name>
</gene>
<reference evidence="1 2" key="1">
    <citation type="submission" date="2024-10" db="EMBL/GenBank/DDBJ databases">
        <title>The Natural Products Discovery Center: Release of the First 8490 Sequenced Strains for Exploring Actinobacteria Biosynthetic Diversity.</title>
        <authorList>
            <person name="Kalkreuter E."/>
            <person name="Kautsar S.A."/>
            <person name="Yang D."/>
            <person name="Bader C.D."/>
            <person name="Teijaro C.N."/>
            <person name="Fluegel L."/>
            <person name="Davis C.M."/>
            <person name="Simpson J.R."/>
            <person name="Lauterbach L."/>
            <person name="Steele A.D."/>
            <person name="Gui C."/>
            <person name="Meng S."/>
            <person name="Li G."/>
            <person name="Viehrig K."/>
            <person name="Ye F."/>
            <person name="Su P."/>
            <person name="Kiefer A.F."/>
            <person name="Nichols A."/>
            <person name="Cepeda A.J."/>
            <person name="Yan W."/>
            <person name="Fan B."/>
            <person name="Jiang Y."/>
            <person name="Adhikari A."/>
            <person name="Zheng C.-J."/>
            <person name="Schuster L."/>
            <person name="Cowan T.M."/>
            <person name="Smanski M.J."/>
            <person name="Chevrette M.G."/>
            <person name="De Carvalho L.P.S."/>
            <person name="Shen B."/>
        </authorList>
    </citation>
    <scope>NUCLEOTIDE SEQUENCE [LARGE SCALE GENOMIC DNA]</scope>
    <source>
        <strain evidence="1 2">NPDC001281</strain>
    </source>
</reference>
<keyword evidence="2" id="KW-1185">Reference proteome</keyword>
<comment type="caution">
    <text evidence="1">The sequence shown here is derived from an EMBL/GenBank/DDBJ whole genome shotgun (WGS) entry which is preliminary data.</text>
</comment>
<organism evidence="1 2">
    <name type="scientific">Microtetraspora fusca</name>
    <dbReference type="NCBI Taxonomy" id="1997"/>
    <lineage>
        <taxon>Bacteria</taxon>
        <taxon>Bacillati</taxon>
        <taxon>Actinomycetota</taxon>
        <taxon>Actinomycetes</taxon>
        <taxon>Streptosporangiales</taxon>
        <taxon>Streptosporangiaceae</taxon>
        <taxon>Microtetraspora</taxon>
    </lineage>
</organism>
<evidence type="ECO:0000313" key="2">
    <source>
        <dbReference type="Proteomes" id="UP001602119"/>
    </source>
</evidence>
<dbReference type="RefSeq" id="WP_387346103.1">
    <property type="nucleotide sequence ID" value="NZ_JBIAXI010000024.1"/>
</dbReference>
<accession>A0ABW6VE36</accession>
<protein>
    <submittedName>
        <fullName evidence="1">Uncharacterized protein</fullName>
    </submittedName>
</protein>
<sequence length="133" mass="15237">MASLSEVIDTHIRPAAEKAGYTRISTHDTLSFLYPRQRGRVVIIYRHGEDADVYSIVAWQHVHGRHTVALAATSNRRFLREGEGLRADQLADAFTAVAWQAENAPMSRRESAELTETPWYVRAFRYLTPRERP</sequence>
<dbReference type="Proteomes" id="UP001602119">
    <property type="component" value="Unassembled WGS sequence"/>
</dbReference>
<proteinExistence type="predicted"/>
<evidence type="ECO:0000313" key="1">
    <source>
        <dbReference type="EMBL" id="MFF4777604.1"/>
    </source>
</evidence>